<evidence type="ECO:0000256" key="6">
    <source>
        <dbReference type="ARBA" id="ARBA00023002"/>
    </source>
</evidence>
<keyword evidence="5" id="KW-0521">NADP</keyword>
<dbReference type="SUPFAM" id="SSF51905">
    <property type="entry name" value="FAD/NAD(P)-binding domain"/>
    <property type="match status" value="1"/>
</dbReference>
<dbReference type="EMBL" id="FRCE01000007">
    <property type="protein sequence ID" value="SHL64035.1"/>
    <property type="molecule type" value="Genomic_DNA"/>
</dbReference>
<evidence type="ECO:0000256" key="2">
    <source>
        <dbReference type="ARBA" id="ARBA00007532"/>
    </source>
</evidence>
<evidence type="ECO:0000259" key="9">
    <source>
        <dbReference type="Pfam" id="PF07992"/>
    </source>
</evidence>
<evidence type="ECO:0000256" key="1">
    <source>
        <dbReference type="ARBA" id="ARBA00001974"/>
    </source>
</evidence>
<dbReference type="AlphaFoldDB" id="A0ABD7M8B5"/>
<evidence type="ECO:0000256" key="3">
    <source>
        <dbReference type="ARBA" id="ARBA00022630"/>
    </source>
</evidence>
<sequence>MTATANSRSYDLAMIGSGGAAFAAAIRATNLGRRVVMIERGTVGGTCVNTGCVPSKALLATAEARHVTLDASRFPGLPLPEVRPVDMPALIAGKDRLVGSLRGEKYLDLATEYGWDLHPGDATFVGTPSEPALRVTGPDGTVETVRAAHYLIATGSRPWAPPVPGLQEAGYLTSTTAMELDHVPESLLVIGGGYVAMEQAQLFARLGVRVTMLVRSRLASQEEP</sequence>
<reference evidence="10 12" key="1">
    <citation type="submission" date="2016-11" db="EMBL/GenBank/DDBJ databases">
        <authorList>
            <person name="Varghese N."/>
            <person name="Submissions S."/>
        </authorList>
    </citation>
    <scope>NUCLEOTIDE SEQUENCE [LARGE SCALE GENOMIC DNA]</scope>
    <source>
        <strain evidence="10 12">VTM4R57</strain>
    </source>
</reference>
<gene>
    <name evidence="10" type="ORF">SAMN04487849_1071</name>
    <name evidence="11" type="ORF">SAMN04487849_11747</name>
</gene>
<keyword evidence="7" id="KW-1015">Disulfide bond</keyword>
<dbReference type="Gene3D" id="3.50.50.60">
    <property type="entry name" value="FAD/NAD(P)-binding domain"/>
    <property type="match status" value="2"/>
</dbReference>
<proteinExistence type="inferred from homology"/>
<dbReference type="InterPro" id="IPR036188">
    <property type="entry name" value="FAD/NAD-bd_sf"/>
</dbReference>
<dbReference type="PRINTS" id="PR00368">
    <property type="entry name" value="FADPNR"/>
</dbReference>
<keyword evidence="4" id="KW-0274">FAD</keyword>
<dbReference type="EMBL" id="FRCE01000017">
    <property type="protein sequence ID" value="SHL88636.1"/>
    <property type="molecule type" value="Genomic_DNA"/>
</dbReference>
<protein>
    <submittedName>
        <fullName evidence="10">Pyridine nucleotide-disulphide oxidoreductase</fullName>
    </submittedName>
</protein>
<keyword evidence="6" id="KW-0560">Oxidoreductase</keyword>
<accession>A0ABD7M8B5</accession>
<dbReference type="InterPro" id="IPR012999">
    <property type="entry name" value="Pyr_OxRdtase_I_AS"/>
</dbReference>
<evidence type="ECO:0000313" key="10">
    <source>
        <dbReference type="EMBL" id="SHL64035.1"/>
    </source>
</evidence>
<dbReference type="RefSeq" id="WP_256598140.1">
    <property type="nucleotide sequence ID" value="NZ_FRCE01000007.1"/>
</dbReference>
<keyword evidence="8" id="KW-0676">Redox-active center</keyword>
<evidence type="ECO:0000256" key="8">
    <source>
        <dbReference type="ARBA" id="ARBA00023284"/>
    </source>
</evidence>
<evidence type="ECO:0000313" key="11">
    <source>
        <dbReference type="EMBL" id="SHL88636.1"/>
    </source>
</evidence>
<dbReference type="GO" id="GO:0016491">
    <property type="term" value="F:oxidoreductase activity"/>
    <property type="evidence" value="ECO:0007669"/>
    <property type="project" value="UniProtKB-KW"/>
</dbReference>
<organism evidence="10 12">
    <name type="scientific">Micrococcus luteus</name>
    <name type="common">Micrococcus lysodeikticus</name>
    <dbReference type="NCBI Taxonomy" id="1270"/>
    <lineage>
        <taxon>Bacteria</taxon>
        <taxon>Bacillati</taxon>
        <taxon>Actinomycetota</taxon>
        <taxon>Actinomycetes</taxon>
        <taxon>Micrococcales</taxon>
        <taxon>Micrococcaceae</taxon>
        <taxon>Micrococcus</taxon>
    </lineage>
</organism>
<feature type="domain" description="FAD/NAD(P)-binding" evidence="9">
    <location>
        <begin position="10"/>
        <end position="215"/>
    </location>
</feature>
<dbReference type="Proteomes" id="UP000184253">
    <property type="component" value="Unassembled WGS sequence"/>
</dbReference>
<name>A0ABD7M8B5_MICLU</name>
<comment type="similarity">
    <text evidence="2">Belongs to the class-I pyridine nucleotide-disulfide oxidoreductase family.</text>
</comment>
<dbReference type="PROSITE" id="PS00076">
    <property type="entry name" value="PYRIDINE_REDOX_1"/>
    <property type="match status" value="1"/>
</dbReference>
<dbReference type="PANTHER" id="PTHR43014">
    <property type="entry name" value="MERCURIC REDUCTASE"/>
    <property type="match status" value="1"/>
</dbReference>
<dbReference type="PANTHER" id="PTHR43014:SF4">
    <property type="entry name" value="PYRIDINE NUCLEOTIDE-DISULFIDE OXIDOREDUCTASE RCLA-RELATED"/>
    <property type="match status" value="1"/>
</dbReference>
<comment type="cofactor">
    <cofactor evidence="1">
        <name>FAD</name>
        <dbReference type="ChEBI" id="CHEBI:57692"/>
    </cofactor>
</comment>
<evidence type="ECO:0000313" key="12">
    <source>
        <dbReference type="Proteomes" id="UP000184253"/>
    </source>
</evidence>
<evidence type="ECO:0000256" key="7">
    <source>
        <dbReference type="ARBA" id="ARBA00023157"/>
    </source>
</evidence>
<dbReference type="Pfam" id="PF07992">
    <property type="entry name" value="Pyr_redox_2"/>
    <property type="match status" value="1"/>
</dbReference>
<dbReference type="InterPro" id="IPR023753">
    <property type="entry name" value="FAD/NAD-binding_dom"/>
</dbReference>
<keyword evidence="3" id="KW-0285">Flavoprotein</keyword>
<evidence type="ECO:0000256" key="4">
    <source>
        <dbReference type="ARBA" id="ARBA00022827"/>
    </source>
</evidence>
<evidence type="ECO:0000256" key="5">
    <source>
        <dbReference type="ARBA" id="ARBA00022857"/>
    </source>
</evidence>
<feature type="non-terminal residue" evidence="10">
    <location>
        <position position="224"/>
    </location>
</feature>
<dbReference type="PRINTS" id="PR00411">
    <property type="entry name" value="PNDRDTASEI"/>
</dbReference>
<comment type="caution">
    <text evidence="10">The sequence shown here is derived from an EMBL/GenBank/DDBJ whole genome shotgun (WGS) entry which is preliminary data.</text>
</comment>